<dbReference type="EMBL" id="MT143703">
    <property type="protein sequence ID" value="QJB00929.1"/>
    <property type="molecule type" value="Genomic_DNA"/>
</dbReference>
<proteinExistence type="predicted"/>
<sequence length="116" mass="12739">MEQLALPLMGRLDGPSTAPVALVTLAKTYREAVRLAWRLRRVHYATQRQLAAEAGLYAPHVSDYLSADDKPSRRSLPAEHIPAFEAFVGNTLVTQWIASKAKLTVLEELQATKAAA</sequence>
<accession>A0A6M3M7R2</accession>
<organism evidence="1">
    <name type="scientific">viral metagenome</name>
    <dbReference type="NCBI Taxonomy" id="1070528"/>
    <lineage>
        <taxon>unclassified sequences</taxon>
        <taxon>metagenomes</taxon>
        <taxon>organismal metagenomes</taxon>
    </lineage>
</organism>
<reference evidence="1" key="1">
    <citation type="submission" date="2020-03" db="EMBL/GenBank/DDBJ databases">
        <title>The deep terrestrial virosphere.</title>
        <authorList>
            <person name="Holmfeldt K."/>
            <person name="Nilsson E."/>
            <person name="Simone D."/>
            <person name="Lopez-Fernandez M."/>
            <person name="Wu X."/>
            <person name="de Brujin I."/>
            <person name="Lundin D."/>
            <person name="Andersson A."/>
            <person name="Bertilsson S."/>
            <person name="Dopson M."/>
        </authorList>
    </citation>
    <scope>NUCLEOTIDE SEQUENCE</scope>
    <source>
        <strain evidence="1">MM171A00156</strain>
        <strain evidence="2">MM171B00154</strain>
    </source>
</reference>
<name>A0A6M3M7R2_9ZZZZ</name>
<evidence type="ECO:0000313" key="1">
    <source>
        <dbReference type="EMBL" id="QJB00929.1"/>
    </source>
</evidence>
<protein>
    <submittedName>
        <fullName evidence="1">Uncharacterized protein</fullName>
    </submittedName>
</protein>
<evidence type="ECO:0000313" key="2">
    <source>
        <dbReference type="EMBL" id="QJB04892.1"/>
    </source>
</evidence>
<dbReference type="EMBL" id="MT143892">
    <property type="protein sequence ID" value="QJB04892.1"/>
    <property type="molecule type" value="Genomic_DNA"/>
</dbReference>
<dbReference type="AlphaFoldDB" id="A0A6M3M7R2"/>
<gene>
    <name evidence="1" type="ORF">MM171A00156_0023</name>
    <name evidence="2" type="ORF">MM171B00154_0003</name>
</gene>